<sequence length="621" mass="70182">MALEVVGFEMVQGPVENDAERGKSVLHEKDNGKLEQASGVGEPIKFGSHGDESVEGDVKDVSDATVPKDAVEEWPAPKQIHSFYFVRCRPYEDPNLKSKIDLIDKEMNKKSQARFRVTEALKAKRSERAELISQIKSLNGDRKQYQSTVDEKMKEIGPLQQALGKLRTANNAGRGGLCSTEEELNGVIYSLQYRIQHESIPLSEEKQIIREIKQLEGTREKVIANAATRAKLQESIGQTDVIKDQVKQMGGDLSGVIKERQAIVAKIKKIDEQLKTIDKDIQSLQDELEAITEKRDKDFESIQQLRKQRGDVNAYFYQSRQLLNKAKELAAKKDINALEEFAQAEVEKFMSLWNSDKTFRNDYEKRILTSLDMRQLSRDGRIRNPNEKPLVEVPKPAEADALSKTIPKHAKEEPKPSPQETLPIPVVEKETKNKSRDSKSKPDNKDLEKADEFEYENPHKETPIKKPEIDATKLKEIKREEEIAKQKLALERKKKLAEKAATKAAQRAQKEAEKKLKDREKKAKKKTSGTTTVSNPEEPEDAVVEATEPEKVDDNVEVEVAAPVKEKVPKAGIRSRSRAAGPDPIKKAIVKRKKSNNYLVWVAAPALLVLLLLVLGYTYLF</sequence>
<keyword evidence="4 12" id="KW-0812">Transmembrane</keyword>
<feature type="region of interest" description="Disordered" evidence="11">
    <location>
        <begin position="378"/>
        <end position="478"/>
    </location>
</feature>
<evidence type="ECO:0000256" key="10">
    <source>
        <dbReference type="SAM" id="Coils"/>
    </source>
</evidence>
<gene>
    <name evidence="13" type="ORF">Lalb_Chr20g0109631</name>
</gene>
<protein>
    <submittedName>
        <fullName evidence="13">Putative proton pump-interactor</fullName>
    </submittedName>
</protein>
<comment type="caution">
    <text evidence="13">The sequence shown here is derived from an EMBL/GenBank/DDBJ whole genome shotgun (WGS) entry which is preliminary data.</text>
</comment>
<accession>A0A6A4NEX7</accession>
<comment type="subcellular location">
    <subcellularLocation>
        <location evidence="1">Cell membrane</location>
        <topology evidence="1">Single-pass membrane protein</topology>
    </subcellularLocation>
    <subcellularLocation>
        <location evidence="2">Endoplasmic reticulum membrane</location>
        <topology evidence="2">Single-pass membrane protein</topology>
    </subcellularLocation>
</comment>
<feature type="compositionally biased region" description="Basic and acidic residues" evidence="11">
    <location>
        <begin position="508"/>
        <end position="521"/>
    </location>
</feature>
<dbReference type="GO" id="GO:0005886">
    <property type="term" value="C:plasma membrane"/>
    <property type="evidence" value="ECO:0007669"/>
    <property type="project" value="UniProtKB-SubCell"/>
</dbReference>
<dbReference type="GO" id="GO:0005789">
    <property type="term" value="C:endoplasmic reticulum membrane"/>
    <property type="evidence" value="ECO:0007669"/>
    <property type="project" value="UniProtKB-SubCell"/>
</dbReference>
<feature type="compositionally biased region" description="Basic and acidic residues" evidence="11">
    <location>
        <begin position="378"/>
        <end position="398"/>
    </location>
</feature>
<reference evidence="14" key="1">
    <citation type="journal article" date="2020" name="Nat. Commun.">
        <title>Genome sequence of the cluster root forming white lupin.</title>
        <authorList>
            <person name="Hufnagel B."/>
            <person name="Marques A."/>
            <person name="Soriano A."/>
            <person name="Marques L."/>
            <person name="Divol F."/>
            <person name="Doumas P."/>
            <person name="Sallet E."/>
            <person name="Mancinotti D."/>
            <person name="Carrere S."/>
            <person name="Marande W."/>
            <person name="Arribat S."/>
            <person name="Keller J."/>
            <person name="Huneau C."/>
            <person name="Blein T."/>
            <person name="Aime D."/>
            <person name="Laguerre M."/>
            <person name="Taylor J."/>
            <person name="Schubert V."/>
            <person name="Nelson M."/>
            <person name="Geu-Flores F."/>
            <person name="Crespi M."/>
            <person name="Gallardo-Guerrero K."/>
            <person name="Delaux P.-M."/>
            <person name="Salse J."/>
            <person name="Berges H."/>
            <person name="Guyot R."/>
            <person name="Gouzy J."/>
            <person name="Peret B."/>
        </authorList>
    </citation>
    <scope>NUCLEOTIDE SEQUENCE [LARGE SCALE GENOMIC DNA]</scope>
    <source>
        <strain evidence="14">cv. Amiga</strain>
    </source>
</reference>
<feature type="coiled-coil region" evidence="10">
    <location>
        <begin position="121"/>
        <end position="155"/>
    </location>
</feature>
<keyword evidence="14" id="KW-1185">Reference proteome</keyword>
<dbReference type="PANTHER" id="PTHR32219:SF2">
    <property type="entry name" value="PROTON PUMP-INTERACTOR 1"/>
    <property type="match status" value="1"/>
</dbReference>
<dbReference type="OrthoDB" id="2195113at2759"/>
<evidence type="ECO:0000256" key="6">
    <source>
        <dbReference type="ARBA" id="ARBA00022989"/>
    </source>
</evidence>
<keyword evidence="3" id="KW-1003">Cell membrane</keyword>
<feature type="compositionally biased region" description="Basic and acidic residues" evidence="11">
    <location>
        <begin position="427"/>
        <end position="478"/>
    </location>
</feature>
<keyword evidence="8 12" id="KW-0472">Membrane</keyword>
<comment type="similarity">
    <text evidence="9">Belongs to the plant Proton pump-interactor protein family.</text>
</comment>
<feature type="compositionally biased region" description="Basic and acidic residues" evidence="11">
    <location>
        <begin position="18"/>
        <end position="33"/>
    </location>
</feature>
<feature type="coiled-coil region" evidence="10">
    <location>
        <begin position="267"/>
        <end position="294"/>
    </location>
</feature>
<feature type="transmembrane region" description="Helical" evidence="12">
    <location>
        <begin position="598"/>
        <end position="620"/>
    </location>
</feature>
<evidence type="ECO:0000256" key="3">
    <source>
        <dbReference type="ARBA" id="ARBA00022475"/>
    </source>
</evidence>
<evidence type="ECO:0000256" key="9">
    <source>
        <dbReference type="ARBA" id="ARBA00038080"/>
    </source>
</evidence>
<organism evidence="13 14">
    <name type="scientific">Lupinus albus</name>
    <name type="common">White lupine</name>
    <name type="synonym">Lupinus termis</name>
    <dbReference type="NCBI Taxonomy" id="3870"/>
    <lineage>
        <taxon>Eukaryota</taxon>
        <taxon>Viridiplantae</taxon>
        <taxon>Streptophyta</taxon>
        <taxon>Embryophyta</taxon>
        <taxon>Tracheophyta</taxon>
        <taxon>Spermatophyta</taxon>
        <taxon>Magnoliopsida</taxon>
        <taxon>eudicotyledons</taxon>
        <taxon>Gunneridae</taxon>
        <taxon>Pentapetalae</taxon>
        <taxon>rosids</taxon>
        <taxon>fabids</taxon>
        <taxon>Fabales</taxon>
        <taxon>Fabaceae</taxon>
        <taxon>Papilionoideae</taxon>
        <taxon>50 kb inversion clade</taxon>
        <taxon>genistoids sensu lato</taxon>
        <taxon>core genistoids</taxon>
        <taxon>Genisteae</taxon>
        <taxon>Lupinus</taxon>
    </lineage>
</organism>
<dbReference type="PANTHER" id="PTHR32219">
    <property type="entry name" value="RNA-BINDING PROTEIN YLMH-RELATED"/>
    <property type="match status" value="1"/>
</dbReference>
<keyword evidence="6 12" id="KW-1133">Transmembrane helix</keyword>
<evidence type="ECO:0000256" key="11">
    <source>
        <dbReference type="SAM" id="MobiDB-lite"/>
    </source>
</evidence>
<evidence type="ECO:0000256" key="8">
    <source>
        <dbReference type="ARBA" id="ARBA00023136"/>
    </source>
</evidence>
<name>A0A6A4NEX7_LUPAL</name>
<dbReference type="AlphaFoldDB" id="A0A6A4NEX7"/>
<feature type="region of interest" description="Disordered" evidence="11">
    <location>
        <begin position="494"/>
        <end position="559"/>
    </location>
</feature>
<evidence type="ECO:0000313" key="13">
    <source>
        <dbReference type="EMBL" id="KAE9590623.1"/>
    </source>
</evidence>
<proteinExistence type="inferred from homology"/>
<evidence type="ECO:0000256" key="2">
    <source>
        <dbReference type="ARBA" id="ARBA00004389"/>
    </source>
</evidence>
<evidence type="ECO:0000256" key="1">
    <source>
        <dbReference type="ARBA" id="ARBA00004162"/>
    </source>
</evidence>
<evidence type="ECO:0000256" key="12">
    <source>
        <dbReference type="SAM" id="Phobius"/>
    </source>
</evidence>
<feature type="region of interest" description="Disordered" evidence="11">
    <location>
        <begin position="16"/>
        <end position="56"/>
    </location>
</feature>
<evidence type="ECO:0000256" key="5">
    <source>
        <dbReference type="ARBA" id="ARBA00022824"/>
    </source>
</evidence>
<keyword evidence="5" id="KW-0256">Endoplasmic reticulum</keyword>
<dbReference type="Proteomes" id="UP000447434">
    <property type="component" value="Chromosome 20"/>
</dbReference>
<keyword evidence="7 10" id="KW-0175">Coiled coil</keyword>
<evidence type="ECO:0000256" key="4">
    <source>
        <dbReference type="ARBA" id="ARBA00022692"/>
    </source>
</evidence>
<evidence type="ECO:0000256" key="7">
    <source>
        <dbReference type="ARBA" id="ARBA00023054"/>
    </source>
</evidence>
<dbReference type="InterPro" id="IPR055282">
    <property type="entry name" value="PPI1-4"/>
</dbReference>
<evidence type="ECO:0000313" key="14">
    <source>
        <dbReference type="Proteomes" id="UP000447434"/>
    </source>
</evidence>
<dbReference type="EMBL" id="WOCE01000020">
    <property type="protein sequence ID" value="KAE9590623.1"/>
    <property type="molecule type" value="Genomic_DNA"/>
</dbReference>